<dbReference type="EMBL" id="JACCJB010000013">
    <property type="protein sequence ID" value="KAF6222014.1"/>
    <property type="molecule type" value="Genomic_DNA"/>
</dbReference>
<proteinExistence type="predicted"/>
<organism evidence="2 3">
    <name type="scientific">Letharia lupina</name>
    <dbReference type="NCBI Taxonomy" id="560253"/>
    <lineage>
        <taxon>Eukaryota</taxon>
        <taxon>Fungi</taxon>
        <taxon>Dikarya</taxon>
        <taxon>Ascomycota</taxon>
        <taxon>Pezizomycotina</taxon>
        <taxon>Lecanoromycetes</taxon>
        <taxon>OSLEUM clade</taxon>
        <taxon>Lecanoromycetidae</taxon>
        <taxon>Lecanorales</taxon>
        <taxon>Lecanorineae</taxon>
        <taxon>Parmeliaceae</taxon>
        <taxon>Letharia</taxon>
    </lineage>
</organism>
<evidence type="ECO:0000256" key="1">
    <source>
        <dbReference type="SAM" id="MobiDB-lite"/>
    </source>
</evidence>
<protein>
    <submittedName>
        <fullName evidence="2">Uncharacterized protein</fullName>
    </submittedName>
</protein>
<sequence length="131" mass="14065">MATTSTSPPAAKLLPSDKPSDIRYDPRTHSYTWPTFSDHRSGNAKWHLPRTRQYGNCVIDVRLNRGVRSEVSSWGFVARAASNVITECVQWGGGRGGKGATGETESIEVTVYSVVADGAGVLNGTLVVASR</sequence>
<gene>
    <name evidence="2" type="ORF">HO133_001982</name>
</gene>
<name>A0A8H6CEK9_9LECA</name>
<dbReference type="RefSeq" id="XP_037151449.1">
    <property type="nucleotide sequence ID" value="XM_037292910.1"/>
</dbReference>
<dbReference type="AlphaFoldDB" id="A0A8H6CEK9"/>
<evidence type="ECO:0000313" key="3">
    <source>
        <dbReference type="Proteomes" id="UP000593566"/>
    </source>
</evidence>
<accession>A0A8H6CEK9</accession>
<dbReference type="GeneID" id="59330396"/>
<keyword evidence="3" id="KW-1185">Reference proteome</keyword>
<reference evidence="2 3" key="1">
    <citation type="journal article" date="2020" name="Genomics">
        <title>Complete, high-quality genomes from long-read metagenomic sequencing of two wolf lichen thalli reveals enigmatic genome architecture.</title>
        <authorList>
            <person name="McKenzie S.K."/>
            <person name="Walston R.F."/>
            <person name="Allen J.L."/>
        </authorList>
    </citation>
    <scope>NUCLEOTIDE SEQUENCE [LARGE SCALE GENOMIC DNA]</scope>
    <source>
        <strain evidence="2">WasteWater1</strain>
    </source>
</reference>
<evidence type="ECO:0000313" key="2">
    <source>
        <dbReference type="EMBL" id="KAF6222014.1"/>
    </source>
</evidence>
<dbReference type="Proteomes" id="UP000593566">
    <property type="component" value="Unassembled WGS sequence"/>
</dbReference>
<feature type="region of interest" description="Disordered" evidence="1">
    <location>
        <begin position="1"/>
        <end position="25"/>
    </location>
</feature>
<comment type="caution">
    <text evidence="2">The sequence shown here is derived from an EMBL/GenBank/DDBJ whole genome shotgun (WGS) entry which is preliminary data.</text>
</comment>